<dbReference type="Gene3D" id="2.40.50.100">
    <property type="match status" value="1"/>
</dbReference>
<dbReference type="InterPro" id="IPR058649">
    <property type="entry name" value="CzcB_C"/>
</dbReference>
<sequence length="376" mass="39240">MSAPFFVPTIVLAAALSGLMAGCSEKPAPPPAVQAEPAQPPLKPGQVRVKAASLKYMDIQDLSQAGAGRVVYAPARMVFRDEMVSEVASPVAGRLVDVSAKVGDTVKVGTPLASISSPEASRIRGDYQTAVVELRVAEAEARRQQMMTDKGIGIASELFVAQAKLQEARHAVDTASRASAYLGNGGSDVIQLRSPRAGVVINRTAVPGSSVTSDTGSLFTVGDPTALWITADVFENDLRGVREGAPVRIEMPSLDQPVTGKVQRVGSALNAQTRRATVFVSLDQPNPNLRAGMLARVGITTTAPAGMSVPINAVLIKDGQRSIVFVQVAETTFEARTVMLGQPSNGFIPVLGGLNPGEKVVVKGGLLLDGSANQLL</sequence>
<dbReference type="Pfam" id="PF25954">
    <property type="entry name" value="Beta-barrel_RND_2"/>
    <property type="match status" value="1"/>
</dbReference>
<comment type="similarity">
    <text evidence="1">Belongs to the membrane fusion protein (MFP) (TC 8.A.1) family.</text>
</comment>
<dbReference type="EMBL" id="JACBYR010000003">
    <property type="protein sequence ID" value="NYE85806.1"/>
    <property type="molecule type" value="Genomic_DNA"/>
</dbReference>
<dbReference type="AlphaFoldDB" id="A0A7Y9IZF8"/>
<dbReference type="PANTHER" id="PTHR30097:SF4">
    <property type="entry name" value="SLR6042 PROTEIN"/>
    <property type="match status" value="1"/>
</dbReference>
<dbReference type="NCBIfam" id="TIGR01730">
    <property type="entry name" value="RND_mfp"/>
    <property type="match status" value="1"/>
</dbReference>
<dbReference type="InterPro" id="IPR006143">
    <property type="entry name" value="RND_pump_MFP"/>
</dbReference>
<dbReference type="Gene3D" id="2.40.420.20">
    <property type="match status" value="1"/>
</dbReference>
<organism evidence="6 7">
    <name type="scientific">Pigmentiphaga litoralis</name>
    <dbReference type="NCBI Taxonomy" id="516702"/>
    <lineage>
        <taxon>Bacteria</taxon>
        <taxon>Pseudomonadati</taxon>
        <taxon>Pseudomonadota</taxon>
        <taxon>Betaproteobacteria</taxon>
        <taxon>Burkholderiales</taxon>
        <taxon>Alcaligenaceae</taxon>
        <taxon>Pigmentiphaga</taxon>
    </lineage>
</organism>
<feature type="domain" description="CzcB-like barrel-sandwich hybrid" evidence="4">
    <location>
        <begin position="85"/>
        <end position="223"/>
    </location>
</feature>
<dbReference type="GO" id="GO:0016020">
    <property type="term" value="C:membrane"/>
    <property type="evidence" value="ECO:0007669"/>
    <property type="project" value="InterPro"/>
</dbReference>
<dbReference type="GO" id="GO:0015679">
    <property type="term" value="P:plasma membrane copper ion transport"/>
    <property type="evidence" value="ECO:0007669"/>
    <property type="project" value="TreeGrafter"/>
</dbReference>
<keyword evidence="2" id="KW-0813">Transport</keyword>
<feature type="domain" description="CusB-like beta-barrel" evidence="3">
    <location>
        <begin position="227"/>
        <end position="301"/>
    </location>
</feature>
<dbReference type="GO" id="GO:0022857">
    <property type="term" value="F:transmembrane transporter activity"/>
    <property type="evidence" value="ECO:0007669"/>
    <property type="project" value="InterPro"/>
</dbReference>
<comment type="caution">
    <text evidence="6">The sequence shown here is derived from an EMBL/GenBank/DDBJ whole genome shotgun (WGS) entry which is preliminary data.</text>
</comment>
<dbReference type="Gene3D" id="2.40.30.170">
    <property type="match status" value="1"/>
</dbReference>
<evidence type="ECO:0000259" key="3">
    <source>
        <dbReference type="Pfam" id="PF25954"/>
    </source>
</evidence>
<keyword evidence="7" id="KW-1185">Reference proteome</keyword>
<name>A0A7Y9IZF8_9BURK</name>
<gene>
    <name evidence="6" type="ORF">FHW18_005125</name>
</gene>
<dbReference type="GO" id="GO:0046914">
    <property type="term" value="F:transition metal ion binding"/>
    <property type="evidence" value="ECO:0007669"/>
    <property type="project" value="TreeGrafter"/>
</dbReference>
<dbReference type="PANTHER" id="PTHR30097">
    <property type="entry name" value="CATION EFFLUX SYSTEM PROTEIN CUSB"/>
    <property type="match status" value="1"/>
</dbReference>
<proteinExistence type="inferred from homology"/>
<dbReference type="Pfam" id="PF25973">
    <property type="entry name" value="BSH_CzcB"/>
    <property type="match status" value="1"/>
</dbReference>
<evidence type="ECO:0000256" key="1">
    <source>
        <dbReference type="ARBA" id="ARBA00009477"/>
    </source>
</evidence>
<accession>A0A7Y9IZF8</accession>
<dbReference type="Pfam" id="PF25975">
    <property type="entry name" value="CzcB_C"/>
    <property type="match status" value="1"/>
</dbReference>
<feature type="domain" description="CzcB-like C-terminal circularly permuted SH3-like" evidence="5">
    <location>
        <begin position="308"/>
        <end position="365"/>
    </location>
</feature>
<evidence type="ECO:0000259" key="4">
    <source>
        <dbReference type="Pfam" id="PF25973"/>
    </source>
</evidence>
<protein>
    <submittedName>
        <fullName evidence="6">Cobalt-zinc-cadmium efflux system membrane fusion protein</fullName>
    </submittedName>
</protein>
<dbReference type="Proteomes" id="UP000542125">
    <property type="component" value="Unassembled WGS sequence"/>
</dbReference>
<dbReference type="InterPro" id="IPR058647">
    <property type="entry name" value="BSH_CzcB-like"/>
</dbReference>
<dbReference type="GO" id="GO:0060003">
    <property type="term" value="P:copper ion export"/>
    <property type="evidence" value="ECO:0007669"/>
    <property type="project" value="TreeGrafter"/>
</dbReference>
<dbReference type="FunFam" id="2.40.30.170:FF:000010">
    <property type="entry name" value="Efflux RND transporter periplasmic adaptor subunit"/>
    <property type="match status" value="1"/>
</dbReference>
<evidence type="ECO:0000313" key="7">
    <source>
        <dbReference type="Proteomes" id="UP000542125"/>
    </source>
</evidence>
<evidence type="ECO:0000259" key="5">
    <source>
        <dbReference type="Pfam" id="PF25975"/>
    </source>
</evidence>
<dbReference type="RefSeq" id="WP_179590222.1">
    <property type="nucleotide sequence ID" value="NZ_JACBYR010000003.1"/>
</dbReference>
<reference evidence="6 7" key="1">
    <citation type="submission" date="2020-07" db="EMBL/GenBank/DDBJ databases">
        <title>Genomic Encyclopedia of Type Strains, Phase IV (KMG-V): Genome sequencing to study the core and pangenomes of soil and plant-associated prokaryotes.</title>
        <authorList>
            <person name="Whitman W."/>
        </authorList>
    </citation>
    <scope>NUCLEOTIDE SEQUENCE [LARGE SCALE GENOMIC DNA]</scope>
    <source>
        <strain evidence="6 7">SAS40</strain>
    </source>
</reference>
<dbReference type="GO" id="GO:0030288">
    <property type="term" value="C:outer membrane-bounded periplasmic space"/>
    <property type="evidence" value="ECO:0007669"/>
    <property type="project" value="TreeGrafter"/>
</dbReference>
<evidence type="ECO:0000313" key="6">
    <source>
        <dbReference type="EMBL" id="NYE85806.1"/>
    </source>
</evidence>
<dbReference type="InterPro" id="IPR058792">
    <property type="entry name" value="Beta-barrel_RND_2"/>
</dbReference>
<evidence type="ECO:0000256" key="2">
    <source>
        <dbReference type="ARBA" id="ARBA00022448"/>
    </source>
</evidence>
<dbReference type="SUPFAM" id="SSF111369">
    <property type="entry name" value="HlyD-like secretion proteins"/>
    <property type="match status" value="1"/>
</dbReference>
<dbReference type="InterPro" id="IPR051909">
    <property type="entry name" value="MFP_Cation_Efflux"/>
</dbReference>